<accession>A0AAU6VZW9</accession>
<evidence type="ECO:0000256" key="1">
    <source>
        <dbReference type="ARBA" id="ARBA00022705"/>
    </source>
</evidence>
<sequence length="887" mass="101446">MAYLHYSADEKDEYPVVLLTQVIRKDEIKKYYLDPFPWMDKDDLMVLSLHQSKEKKKTPMGEMRQYIAEELVPIFEQLKTQYVLVADAEYFKALTKLPKTDPYAGYAVDCEYGDFKVIYVPNYKAMFYDPIKVTKGIEQGMNALLKHAEGDYQDPGTSIIHFAEYPRTTEDIKQWLIKLLAMDCPLTIDIEGFALKHNKAGIGSISFAWNKHEGIAFPVDYTDDPWSEGEGNKKIQHYGRNVRNEPVRELLRWFFVELSKKAIYHNIAFDVYVLIYQLFMKDILDTEGLLYGLEVMLKNWDCTKLISYVATNSCAGNKLGLKDQAQEFAGNYAVEEIKDITRIPMDKLLTYNLVDSLSTWFVHEKRVPGMIQDRQEDFYQNIFQPATVDVIQMQLTGMPVNMVRVNEVGILLEKDRDNAVARMNQSKIVQAYQYQRKEEWVNERNTKLKTKVVTLADADEEMKRKKSVVRWNPNSPIQLQELLYNILALPVIAYTDSKQPSCDADTLKALKNHTDKQEVKDLLDALLDFAAVSTILQTFLPALKNSAMGPDGWHYMFGNFNLGGTVSGRLSSSKPNMQNLPANSRYAKLIKSCFQAPPGWLLMGLDFASLEDRISALTSKDPNKLKVYTDGYDGHSLRTFAYFPDQCVGIIDTVESINSIQWKFKDLRYESKAPTFALTYQGTYKTLMTNCGFSESKAKLVEARYHELYVVSDAWVDSKLQQASKDGYITAAFGLRVRTPLLHQVIRGTRQTPFQAEAEGRTAGNALGQSWCLLNSRAGSEFMGKVRASEQRLNIRPCAQIHDAQYFLVKDDIDTVMYCNEHLVKAVQWQDDPEIWHDEVKLGGDLSLFYPDWSKEAVIPNGATADQIYGVIQEHMDWINAGCPKRE</sequence>
<dbReference type="PRINTS" id="PR00868">
    <property type="entry name" value="DNAPOLI"/>
</dbReference>
<dbReference type="InterPro" id="IPR036397">
    <property type="entry name" value="RNaseH_sf"/>
</dbReference>
<dbReference type="Pfam" id="PF00476">
    <property type="entry name" value="DNA_pol_A"/>
    <property type="match status" value="1"/>
</dbReference>
<dbReference type="PANTHER" id="PTHR10133">
    <property type="entry name" value="DNA POLYMERASE I"/>
    <property type="match status" value="1"/>
</dbReference>
<dbReference type="GO" id="GO:0003887">
    <property type="term" value="F:DNA-directed DNA polymerase activity"/>
    <property type="evidence" value="ECO:0007669"/>
    <property type="project" value="InterPro"/>
</dbReference>
<dbReference type="GO" id="GO:0006302">
    <property type="term" value="P:double-strand break repair"/>
    <property type="evidence" value="ECO:0007669"/>
    <property type="project" value="TreeGrafter"/>
</dbReference>
<dbReference type="Gene3D" id="1.20.1060.10">
    <property type="entry name" value="Taq DNA Polymerase, Chain T, domain 4"/>
    <property type="match status" value="1"/>
</dbReference>
<evidence type="ECO:0000259" key="2">
    <source>
        <dbReference type="SMART" id="SM00482"/>
    </source>
</evidence>
<feature type="domain" description="DNA-directed DNA polymerase family A palm" evidence="2">
    <location>
        <begin position="587"/>
        <end position="813"/>
    </location>
</feature>
<gene>
    <name evidence="3" type="ORF">Arace01_00053</name>
</gene>
<dbReference type="Gene3D" id="1.10.150.20">
    <property type="entry name" value="5' to 3' exonuclease, C-terminal subdomain"/>
    <property type="match status" value="1"/>
</dbReference>
<dbReference type="EMBL" id="PP179312">
    <property type="protein sequence ID" value="XAI69721.1"/>
    <property type="molecule type" value="Genomic_DNA"/>
</dbReference>
<dbReference type="Gene3D" id="3.30.420.10">
    <property type="entry name" value="Ribonuclease H-like superfamily/Ribonuclease H"/>
    <property type="match status" value="1"/>
</dbReference>
<dbReference type="Gene3D" id="3.30.70.370">
    <property type="match status" value="1"/>
</dbReference>
<dbReference type="InterPro" id="IPR043502">
    <property type="entry name" value="DNA/RNA_pol_sf"/>
</dbReference>
<proteinExistence type="predicted"/>
<dbReference type="SMART" id="SM00482">
    <property type="entry name" value="POLAc"/>
    <property type="match status" value="1"/>
</dbReference>
<dbReference type="GO" id="GO:0003677">
    <property type="term" value="F:DNA binding"/>
    <property type="evidence" value="ECO:0007669"/>
    <property type="project" value="InterPro"/>
</dbReference>
<dbReference type="SUPFAM" id="SSF56672">
    <property type="entry name" value="DNA/RNA polymerases"/>
    <property type="match status" value="1"/>
</dbReference>
<dbReference type="GO" id="GO:0006261">
    <property type="term" value="P:DNA-templated DNA replication"/>
    <property type="evidence" value="ECO:0007669"/>
    <property type="project" value="InterPro"/>
</dbReference>
<reference evidence="3" key="1">
    <citation type="journal article" date="2024" name="J. Gen. Virol.">
        <title>Novel phages of Pseudomonas syringae unveil numerous potential auxiliary metabolic genes.</title>
        <authorList>
            <person name="Feltin C."/>
            <person name="Garneau J.R."/>
            <person name="Morris C.E."/>
            <person name="Berard A."/>
            <person name="Torres-Barcelo C."/>
        </authorList>
    </citation>
    <scope>NUCLEOTIDE SEQUENCE</scope>
</reference>
<organism evidence="3">
    <name type="scientific">Pseudomonas phage Arace01</name>
    <dbReference type="NCBI Taxonomy" id="3138526"/>
    <lineage>
        <taxon>Viruses</taxon>
    </lineage>
</organism>
<protein>
    <submittedName>
        <fullName evidence="3">DNA polymerase</fullName>
    </submittedName>
</protein>
<dbReference type="SUPFAM" id="SSF53098">
    <property type="entry name" value="Ribonuclease H-like"/>
    <property type="match status" value="1"/>
</dbReference>
<dbReference type="InterPro" id="IPR012337">
    <property type="entry name" value="RNaseH-like_sf"/>
</dbReference>
<keyword evidence="1" id="KW-0235">DNA replication</keyword>
<dbReference type="InterPro" id="IPR002298">
    <property type="entry name" value="DNA_polymerase_A"/>
</dbReference>
<evidence type="ECO:0000313" key="3">
    <source>
        <dbReference type="EMBL" id="XAI69721.1"/>
    </source>
</evidence>
<dbReference type="PANTHER" id="PTHR10133:SF27">
    <property type="entry name" value="DNA POLYMERASE NU"/>
    <property type="match status" value="1"/>
</dbReference>
<dbReference type="InterPro" id="IPR001098">
    <property type="entry name" value="DNA-dir_DNA_pol_A_palm_dom"/>
</dbReference>
<name>A0AAU6VZW9_9VIRU</name>